<feature type="transmembrane region" description="Helical" evidence="6">
    <location>
        <begin position="56"/>
        <end position="78"/>
    </location>
</feature>
<feature type="transmembrane region" description="Helical" evidence="6">
    <location>
        <begin position="132"/>
        <end position="151"/>
    </location>
</feature>
<accession>A6GHE1</accession>
<organism evidence="7 8">
    <name type="scientific">Plesiocystis pacifica SIR-1</name>
    <dbReference type="NCBI Taxonomy" id="391625"/>
    <lineage>
        <taxon>Bacteria</taxon>
        <taxon>Pseudomonadati</taxon>
        <taxon>Myxococcota</taxon>
        <taxon>Polyangia</taxon>
        <taxon>Nannocystales</taxon>
        <taxon>Nannocystaceae</taxon>
        <taxon>Plesiocystis</taxon>
    </lineage>
</organism>
<comment type="caution">
    <text evidence="7">The sequence shown here is derived from an EMBL/GenBank/DDBJ whole genome shotgun (WGS) entry which is preliminary data.</text>
</comment>
<feature type="transmembrane region" description="Helical" evidence="6">
    <location>
        <begin position="234"/>
        <end position="259"/>
    </location>
</feature>
<proteinExistence type="predicted"/>
<dbReference type="EMBL" id="ABCS01000118">
    <property type="protein sequence ID" value="EDM74705.1"/>
    <property type="molecule type" value="Genomic_DNA"/>
</dbReference>
<evidence type="ECO:0000256" key="1">
    <source>
        <dbReference type="ARBA" id="ARBA00004651"/>
    </source>
</evidence>
<evidence type="ECO:0000256" key="5">
    <source>
        <dbReference type="ARBA" id="ARBA00023136"/>
    </source>
</evidence>
<dbReference type="GO" id="GO:0022857">
    <property type="term" value="F:transmembrane transporter activity"/>
    <property type="evidence" value="ECO:0007669"/>
    <property type="project" value="InterPro"/>
</dbReference>
<feature type="transmembrane region" description="Helical" evidence="6">
    <location>
        <begin position="290"/>
        <end position="318"/>
    </location>
</feature>
<dbReference type="Pfam" id="PF13520">
    <property type="entry name" value="AA_permease_2"/>
    <property type="match status" value="1"/>
</dbReference>
<feature type="transmembrane region" description="Helical" evidence="6">
    <location>
        <begin position="339"/>
        <end position="357"/>
    </location>
</feature>
<evidence type="ECO:0000313" key="8">
    <source>
        <dbReference type="Proteomes" id="UP000005801"/>
    </source>
</evidence>
<gene>
    <name evidence="7" type="ORF">PPSIR1_40819</name>
</gene>
<evidence type="ECO:0000313" key="7">
    <source>
        <dbReference type="EMBL" id="EDM74705.1"/>
    </source>
</evidence>
<comment type="subcellular location">
    <subcellularLocation>
        <location evidence="1">Cell membrane</location>
        <topology evidence="1">Multi-pass membrane protein</topology>
    </subcellularLocation>
</comment>
<evidence type="ECO:0000256" key="4">
    <source>
        <dbReference type="ARBA" id="ARBA00022989"/>
    </source>
</evidence>
<dbReference type="PANTHER" id="PTHR42770:SF7">
    <property type="entry name" value="MEMBRANE PROTEIN"/>
    <property type="match status" value="1"/>
</dbReference>
<dbReference type="Gene3D" id="1.20.1740.10">
    <property type="entry name" value="Amino acid/polyamine transporter I"/>
    <property type="match status" value="1"/>
</dbReference>
<reference evidence="7 8" key="1">
    <citation type="submission" date="2007-06" db="EMBL/GenBank/DDBJ databases">
        <authorList>
            <person name="Shimkets L."/>
            <person name="Ferriera S."/>
            <person name="Johnson J."/>
            <person name="Kravitz S."/>
            <person name="Beeson K."/>
            <person name="Sutton G."/>
            <person name="Rogers Y.-H."/>
            <person name="Friedman R."/>
            <person name="Frazier M."/>
            <person name="Venter J.C."/>
        </authorList>
    </citation>
    <scope>NUCLEOTIDE SEQUENCE [LARGE SCALE GENOMIC DNA]</scope>
    <source>
        <strain evidence="7 8">SIR-1</strain>
    </source>
</reference>
<evidence type="ECO:0000256" key="6">
    <source>
        <dbReference type="SAM" id="Phobius"/>
    </source>
</evidence>
<feature type="transmembrane region" description="Helical" evidence="6">
    <location>
        <begin position="398"/>
        <end position="419"/>
    </location>
</feature>
<feature type="transmembrane region" description="Helical" evidence="6">
    <location>
        <begin position="425"/>
        <end position="444"/>
    </location>
</feature>
<dbReference type="AlphaFoldDB" id="A6GHE1"/>
<protein>
    <submittedName>
        <fullName evidence="7">Probable ethanolamin permease</fullName>
    </submittedName>
</protein>
<keyword evidence="3 6" id="KW-0812">Transmembrane</keyword>
<dbReference type="InterPro" id="IPR002293">
    <property type="entry name" value="AA/rel_permease1"/>
</dbReference>
<dbReference type="NCBIfam" id="TIGR00908">
    <property type="entry name" value="2A0305"/>
    <property type="match status" value="1"/>
</dbReference>
<dbReference type="OrthoDB" id="127638at2"/>
<dbReference type="InterPro" id="IPR050367">
    <property type="entry name" value="APC_superfamily"/>
</dbReference>
<dbReference type="PANTHER" id="PTHR42770">
    <property type="entry name" value="AMINO ACID TRANSPORTER-RELATED"/>
    <property type="match status" value="1"/>
</dbReference>
<dbReference type="STRING" id="391625.PPSIR1_40819"/>
<evidence type="ECO:0000256" key="2">
    <source>
        <dbReference type="ARBA" id="ARBA00022475"/>
    </source>
</evidence>
<keyword evidence="2" id="KW-1003">Cell membrane</keyword>
<feature type="transmembrane region" description="Helical" evidence="6">
    <location>
        <begin position="363"/>
        <end position="386"/>
    </location>
</feature>
<sequence length="449" mass="47003">MSDAADASTTDEGAGSKGLSKSLGPVMIWGLGVGYVISGEYFGWNLGLAEGGPYGMLVATGIVSVMYLAFVLSYAELSCAIPRAGGAFVYADRALGRDLGFLAGVAQLVEFLFAPPAIAFAIGAYFQNYDVGVAPEVVAVLAFIVFVAINIRGVSVSAMFELCVTVLAVIELLIFAGVALPKFSWSAFSTDPLPNGWGGIMPALPFAIWFYLAIEGVANVAEEARNPARDIPRAFVAAMLTLLALALLTFFAAIGVAGWEAIVIDPSTGEASDSPLPLALSHVVGADHGLFHLLVTVGLLGLIASFHGILLVAGRAVFEFGRVGYLPAVLGRTWERYQTPAPGLIAAMLVGFVALATGKTGEIITLAVFGALSLYILSMASLFVLRRKEPELERPYRAPGYPVVPAVALVLAVGCFAALVYYNLALFGVFAAVVGVSYGLFKVFGPKPE</sequence>
<dbReference type="PIRSF" id="PIRSF006060">
    <property type="entry name" value="AA_transporter"/>
    <property type="match status" value="1"/>
</dbReference>
<feature type="transmembrane region" description="Helical" evidence="6">
    <location>
        <begin position="26"/>
        <end position="44"/>
    </location>
</feature>
<dbReference type="Proteomes" id="UP000005801">
    <property type="component" value="Unassembled WGS sequence"/>
</dbReference>
<name>A6GHE1_9BACT</name>
<feature type="transmembrane region" description="Helical" evidence="6">
    <location>
        <begin position="200"/>
        <end position="222"/>
    </location>
</feature>
<dbReference type="eggNOG" id="COG0833">
    <property type="taxonomic scope" value="Bacteria"/>
</dbReference>
<keyword evidence="8" id="KW-1185">Reference proteome</keyword>
<evidence type="ECO:0000256" key="3">
    <source>
        <dbReference type="ARBA" id="ARBA00022692"/>
    </source>
</evidence>
<keyword evidence="5 6" id="KW-0472">Membrane</keyword>
<dbReference type="GO" id="GO:0005886">
    <property type="term" value="C:plasma membrane"/>
    <property type="evidence" value="ECO:0007669"/>
    <property type="project" value="UniProtKB-SubCell"/>
</dbReference>
<feature type="transmembrane region" description="Helical" evidence="6">
    <location>
        <begin position="158"/>
        <end position="180"/>
    </location>
</feature>
<feature type="transmembrane region" description="Helical" evidence="6">
    <location>
        <begin position="99"/>
        <end position="126"/>
    </location>
</feature>
<keyword evidence="4 6" id="KW-1133">Transmembrane helix</keyword>
<dbReference type="InterPro" id="IPR004757">
    <property type="entry name" value="EtNH_permease"/>
</dbReference>
<dbReference type="RefSeq" id="WP_006976128.1">
    <property type="nucleotide sequence ID" value="NZ_ABCS01000118.1"/>
</dbReference>